<dbReference type="PANTHER" id="PTHR33055:SF3">
    <property type="entry name" value="PUTATIVE TRANSPOSASE FOR IS117-RELATED"/>
    <property type="match status" value="1"/>
</dbReference>
<feature type="domain" description="Transposase IS116/IS110/IS902 C-terminal" evidence="2">
    <location>
        <begin position="284"/>
        <end position="367"/>
    </location>
</feature>
<feature type="domain" description="Transposase IS110-like N-terminal" evidence="1">
    <location>
        <begin position="7"/>
        <end position="173"/>
    </location>
</feature>
<dbReference type="InterPro" id="IPR047650">
    <property type="entry name" value="Transpos_IS110"/>
</dbReference>
<dbReference type="InterPro" id="IPR002525">
    <property type="entry name" value="Transp_IS110-like_N"/>
</dbReference>
<dbReference type="GO" id="GO:0004803">
    <property type="term" value="F:transposase activity"/>
    <property type="evidence" value="ECO:0007669"/>
    <property type="project" value="InterPro"/>
</dbReference>
<dbReference type="Pfam" id="PF02371">
    <property type="entry name" value="Transposase_20"/>
    <property type="match status" value="1"/>
</dbReference>
<dbReference type="EMBL" id="BOQN01000020">
    <property type="protein sequence ID" value="GIM89847.1"/>
    <property type="molecule type" value="Genomic_DNA"/>
</dbReference>
<evidence type="ECO:0000313" key="4">
    <source>
        <dbReference type="Proteomes" id="UP000677082"/>
    </source>
</evidence>
<gene>
    <name evidence="3" type="ORF">Ato02nite_016400</name>
</gene>
<comment type="caution">
    <text evidence="3">The sequence shown here is derived from an EMBL/GenBank/DDBJ whole genome shotgun (WGS) entry which is preliminary data.</text>
</comment>
<accession>A0A919T7I0</accession>
<protein>
    <submittedName>
        <fullName evidence="3">IS110 family transposase</fullName>
    </submittedName>
</protein>
<name>A0A919T7I0_9ACTN</name>
<keyword evidence="4" id="KW-1185">Reference proteome</keyword>
<dbReference type="GO" id="GO:0006313">
    <property type="term" value="P:DNA transposition"/>
    <property type="evidence" value="ECO:0007669"/>
    <property type="project" value="InterPro"/>
</dbReference>
<dbReference type="NCBIfam" id="NF033542">
    <property type="entry name" value="transpos_IS110"/>
    <property type="match status" value="1"/>
</dbReference>
<proteinExistence type="predicted"/>
<dbReference type="PANTHER" id="PTHR33055">
    <property type="entry name" value="TRANSPOSASE FOR INSERTION SEQUENCE ELEMENT IS1111A"/>
    <property type="match status" value="1"/>
</dbReference>
<dbReference type="Pfam" id="PF01548">
    <property type="entry name" value="DEDD_Tnp_IS110"/>
    <property type="match status" value="1"/>
</dbReference>
<evidence type="ECO:0000259" key="2">
    <source>
        <dbReference type="Pfam" id="PF02371"/>
    </source>
</evidence>
<dbReference type="AlphaFoldDB" id="A0A919T7I0"/>
<dbReference type="Proteomes" id="UP000677082">
    <property type="component" value="Unassembled WGS sequence"/>
</dbReference>
<organism evidence="3 4">
    <name type="scientific">Paractinoplanes toevensis</name>
    <dbReference type="NCBI Taxonomy" id="571911"/>
    <lineage>
        <taxon>Bacteria</taxon>
        <taxon>Bacillati</taxon>
        <taxon>Actinomycetota</taxon>
        <taxon>Actinomycetes</taxon>
        <taxon>Micromonosporales</taxon>
        <taxon>Micromonosporaceae</taxon>
        <taxon>Paractinoplanes</taxon>
    </lineage>
</organism>
<evidence type="ECO:0000313" key="3">
    <source>
        <dbReference type="EMBL" id="GIM89847.1"/>
    </source>
</evidence>
<sequence length="414" mass="46081">MDEAIWIGDDWAEDHHDIEIENDNGRRLARARLPEGLDGITRLHALIAEAMPAWWAELDPAQAASRVRIGIESDRGAWVQALRSAGYRVYAINPMSSARYRERHSTSGAKSDPGDAHVLAEIVRLDHTHHREVAGDSPAAEAVKLLARAHQNLIWDRTRQVLRLRAVLREFFPAALQAFEDLAAGEALELLDRAPDPDRAARLNRLTVVAALRRAGRRDLDAKADKIRQILRQDQLRQPGPVQRAYAAIVSSQVQLINILNVEIGELGQVVAEHFGRHRDAERYLSLPGLGPVLGARVLGEFGDDPHRYIDGKARRNYAGTSPITRASGSRRVVLARYARNRRLADAVHQWAFCAMRGSPGARAYYQALRQRGTGHQAALRQLSNRLVGILHGCLKTETAYNEATAWAHLQPAT</sequence>
<dbReference type="InterPro" id="IPR003346">
    <property type="entry name" value="Transposase_20"/>
</dbReference>
<reference evidence="3 4" key="1">
    <citation type="submission" date="2021-03" db="EMBL/GenBank/DDBJ databases">
        <title>Whole genome shotgun sequence of Actinoplanes toevensis NBRC 105298.</title>
        <authorList>
            <person name="Komaki H."/>
            <person name="Tamura T."/>
        </authorList>
    </citation>
    <scope>NUCLEOTIDE SEQUENCE [LARGE SCALE GENOMIC DNA]</scope>
    <source>
        <strain evidence="3 4">NBRC 105298</strain>
    </source>
</reference>
<dbReference type="GO" id="GO:0003677">
    <property type="term" value="F:DNA binding"/>
    <property type="evidence" value="ECO:0007669"/>
    <property type="project" value="InterPro"/>
</dbReference>
<evidence type="ECO:0000259" key="1">
    <source>
        <dbReference type="Pfam" id="PF01548"/>
    </source>
</evidence>